<evidence type="ECO:0000256" key="1">
    <source>
        <dbReference type="SAM" id="Phobius"/>
    </source>
</evidence>
<keyword evidence="1" id="KW-1133">Transmembrane helix</keyword>
<dbReference type="STRING" id="106549.A0A540KT63"/>
<proteinExistence type="predicted"/>
<dbReference type="Proteomes" id="UP000315295">
    <property type="component" value="Unassembled WGS sequence"/>
</dbReference>
<organism evidence="2 3">
    <name type="scientific">Malus baccata</name>
    <name type="common">Siberian crab apple</name>
    <name type="synonym">Pyrus baccata</name>
    <dbReference type="NCBI Taxonomy" id="106549"/>
    <lineage>
        <taxon>Eukaryota</taxon>
        <taxon>Viridiplantae</taxon>
        <taxon>Streptophyta</taxon>
        <taxon>Embryophyta</taxon>
        <taxon>Tracheophyta</taxon>
        <taxon>Spermatophyta</taxon>
        <taxon>Magnoliopsida</taxon>
        <taxon>eudicotyledons</taxon>
        <taxon>Gunneridae</taxon>
        <taxon>Pentapetalae</taxon>
        <taxon>rosids</taxon>
        <taxon>fabids</taxon>
        <taxon>Rosales</taxon>
        <taxon>Rosaceae</taxon>
        <taxon>Amygdaloideae</taxon>
        <taxon>Maleae</taxon>
        <taxon>Malus</taxon>
    </lineage>
</organism>
<feature type="transmembrane region" description="Helical" evidence="1">
    <location>
        <begin position="20"/>
        <end position="39"/>
    </location>
</feature>
<comment type="caution">
    <text evidence="2">The sequence shown here is derived from an EMBL/GenBank/DDBJ whole genome shotgun (WGS) entry which is preliminary data.</text>
</comment>
<dbReference type="EMBL" id="VIEB01000965">
    <property type="protein sequence ID" value="TQD77398.1"/>
    <property type="molecule type" value="Genomic_DNA"/>
</dbReference>
<accession>A0A540KT63</accession>
<gene>
    <name evidence="2" type="ORF">C1H46_037088</name>
</gene>
<dbReference type="AlphaFoldDB" id="A0A540KT63"/>
<evidence type="ECO:0000313" key="3">
    <source>
        <dbReference type="Proteomes" id="UP000315295"/>
    </source>
</evidence>
<protein>
    <submittedName>
        <fullName evidence="2">Uncharacterized protein</fullName>
    </submittedName>
</protein>
<reference evidence="2 3" key="1">
    <citation type="journal article" date="2019" name="G3 (Bethesda)">
        <title>Sequencing of a Wild Apple (Malus baccata) Genome Unravels the Differences Between Cultivated and Wild Apple Species Regarding Disease Resistance and Cold Tolerance.</title>
        <authorList>
            <person name="Chen X."/>
        </authorList>
    </citation>
    <scope>NUCLEOTIDE SEQUENCE [LARGE SCALE GENOMIC DNA]</scope>
    <source>
        <strain evidence="3">cv. Shandingzi</strain>
        <tissue evidence="2">Leaves</tissue>
    </source>
</reference>
<keyword evidence="1" id="KW-0812">Transmembrane</keyword>
<dbReference type="PANTHER" id="PTHR34658">
    <property type="entry name" value="OS01G0151800 PROTEIN"/>
    <property type="match status" value="1"/>
</dbReference>
<keyword evidence="3" id="KW-1185">Reference proteome</keyword>
<name>A0A540KT63_MALBA</name>
<sequence length="84" mass="9313">MSLSFFHPILQAAASRWPVFLYMTTWTLLLSVTVAVASFSPEIAFLTAISPFSPLAKSCTGEGFVRLPLDYPRESTCFPAHMIQ</sequence>
<dbReference type="PANTHER" id="PTHR34658:SF5">
    <property type="entry name" value="PROTEIN, PUTATIVE-RELATED"/>
    <property type="match status" value="1"/>
</dbReference>
<keyword evidence="1" id="KW-0472">Membrane</keyword>
<evidence type="ECO:0000313" key="2">
    <source>
        <dbReference type="EMBL" id="TQD77398.1"/>
    </source>
</evidence>